<reference evidence="2 3" key="1">
    <citation type="submission" date="2015-08" db="EMBL/GenBank/DDBJ databases">
        <title>Draft genome sequence of cellulolytic and xylanolytic Paenibacillus sp. A59, isolated from a decaying forest soil from Patagonia, Argentina.</title>
        <authorList>
            <person name="Ghio S."/>
            <person name="Caceres A.M."/>
            <person name="Talia P."/>
            <person name="Grasso D."/>
            <person name="Campos E."/>
        </authorList>
    </citation>
    <scope>NUCLEOTIDE SEQUENCE [LARGE SCALE GENOMIC DNA]</scope>
    <source>
        <strain evidence="2 3">A59</strain>
    </source>
</reference>
<dbReference type="OrthoDB" id="9792162at2"/>
<dbReference type="CDD" id="cd05289">
    <property type="entry name" value="MDR_like_2"/>
    <property type="match status" value="1"/>
</dbReference>
<dbReference type="PANTHER" id="PTHR44013">
    <property type="entry name" value="ZINC-TYPE ALCOHOL DEHYDROGENASE-LIKE PROTEIN C16A3.02C"/>
    <property type="match status" value="1"/>
</dbReference>
<dbReference type="InterPro" id="IPR013154">
    <property type="entry name" value="ADH-like_N"/>
</dbReference>
<dbReference type="InterPro" id="IPR020843">
    <property type="entry name" value="ER"/>
</dbReference>
<dbReference type="GO" id="GO:0016491">
    <property type="term" value="F:oxidoreductase activity"/>
    <property type="evidence" value="ECO:0007669"/>
    <property type="project" value="InterPro"/>
</dbReference>
<dbReference type="PANTHER" id="PTHR44013:SF1">
    <property type="entry name" value="ZINC-TYPE ALCOHOL DEHYDROGENASE-LIKE PROTEIN C16A3.02C"/>
    <property type="match status" value="1"/>
</dbReference>
<dbReference type="SUPFAM" id="SSF50129">
    <property type="entry name" value="GroES-like"/>
    <property type="match status" value="1"/>
</dbReference>
<gene>
    <name evidence="2" type="ORF">AMS66_28840</name>
</gene>
<feature type="domain" description="Enoyl reductase (ER)" evidence="1">
    <location>
        <begin position="10"/>
        <end position="316"/>
    </location>
</feature>
<evidence type="ECO:0000313" key="2">
    <source>
        <dbReference type="EMBL" id="KOY13034.1"/>
    </source>
</evidence>
<dbReference type="Pfam" id="PF13602">
    <property type="entry name" value="ADH_zinc_N_2"/>
    <property type="match status" value="1"/>
</dbReference>
<proteinExistence type="predicted"/>
<comment type="caution">
    <text evidence="2">The sequence shown here is derived from an EMBL/GenBank/DDBJ whole genome shotgun (WGS) entry which is preliminary data.</text>
</comment>
<dbReference type="Proteomes" id="UP000037688">
    <property type="component" value="Unassembled WGS sequence"/>
</dbReference>
<accession>A0A0N0UGS1</accession>
<dbReference type="AlphaFoldDB" id="A0A0N0UGS1"/>
<dbReference type="SMART" id="SM00829">
    <property type="entry name" value="PKS_ER"/>
    <property type="match status" value="1"/>
</dbReference>
<dbReference type="Gene3D" id="3.90.180.10">
    <property type="entry name" value="Medium-chain alcohol dehydrogenases, catalytic domain"/>
    <property type="match status" value="1"/>
</dbReference>
<dbReference type="InterPro" id="IPR036291">
    <property type="entry name" value="NAD(P)-bd_dom_sf"/>
</dbReference>
<dbReference type="InterPro" id="IPR052733">
    <property type="entry name" value="Chloroplast_QOR"/>
</dbReference>
<dbReference type="Gene3D" id="3.40.50.720">
    <property type="entry name" value="NAD(P)-binding Rossmann-like Domain"/>
    <property type="match status" value="1"/>
</dbReference>
<dbReference type="InterPro" id="IPR011032">
    <property type="entry name" value="GroES-like_sf"/>
</dbReference>
<dbReference type="PATRIC" id="fig|1705561.3.peg.6084"/>
<dbReference type="EMBL" id="LITU01000082">
    <property type="protein sequence ID" value="KOY13034.1"/>
    <property type="molecule type" value="Genomic_DNA"/>
</dbReference>
<dbReference type="SUPFAM" id="SSF51735">
    <property type="entry name" value="NAD(P)-binding Rossmann-fold domains"/>
    <property type="match status" value="1"/>
</dbReference>
<dbReference type="Pfam" id="PF08240">
    <property type="entry name" value="ADH_N"/>
    <property type="match status" value="1"/>
</dbReference>
<name>A0A0N0UGS1_9BACL</name>
<evidence type="ECO:0000259" key="1">
    <source>
        <dbReference type="SMART" id="SM00829"/>
    </source>
</evidence>
<dbReference type="GO" id="GO:0008270">
    <property type="term" value="F:zinc ion binding"/>
    <property type="evidence" value="ECO:0007669"/>
    <property type="project" value="InterPro"/>
</dbReference>
<protein>
    <submittedName>
        <fullName evidence="2">Molecular chaperone GroES</fullName>
    </submittedName>
</protein>
<keyword evidence="3" id="KW-1185">Reference proteome</keyword>
<dbReference type="PROSITE" id="PS01162">
    <property type="entry name" value="QOR_ZETA_CRYSTAL"/>
    <property type="match status" value="1"/>
</dbReference>
<dbReference type="InterPro" id="IPR002364">
    <property type="entry name" value="Quin_OxRdtase/zeta-crystal_CS"/>
</dbReference>
<evidence type="ECO:0000313" key="3">
    <source>
        <dbReference type="Proteomes" id="UP000037688"/>
    </source>
</evidence>
<organism evidence="2 3">
    <name type="scientific">Paenibacillus xylanivorans</name>
    <dbReference type="NCBI Taxonomy" id="1705561"/>
    <lineage>
        <taxon>Bacteria</taxon>
        <taxon>Bacillati</taxon>
        <taxon>Bacillota</taxon>
        <taxon>Bacilli</taxon>
        <taxon>Bacillales</taxon>
        <taxon>Paenibacillaceae</taxon>
        <taxon>Paenibacillus</taxon>
    </lineage>
</organism>
<sequence length="338" mass="36714">MKTVVIENYGGSEVFAEQERDIPHISDTQVLVEMRATTVSSADQLIRTGAFRHFMPVQFPHVLGVDITGIVVATGSKVTRAQIGDRVIAVSRTGGGYAEHVAVEECDLAVITQSLSDTEAASVSASGMTAWQALFHYGKLQPGQRILIHAGAGGVGHIAIQLAKQHGAYVITTARAHNHSFVLQLGADEVIDYTTTDFAETLSPVDVVLDMVRDPVVDKVTGIGATELKNYSILKNNGTFISLVNPVIATQPLIRGIDAQFALISPNANDWEAFIQWIQTNKLDIHVDNVFPFTRQGVAEAHKYYDTRNKRGKIVIQRDAITDNLSSIVAQETGMSHL</sequence>